<dbReference type="AlphaFoldDB" id="A0AA96ZV06"/>
<protein>
    <submittedName>
        <fullName evidence="1">Uncharacterized protein</fullName>
    </submittedName>
</protein>
<proteinExistence type="predicted"/>
<name>A0AA96ZV06_9EURY</name>
<dbReference type="EMBL" id="CP131060">
    <property type="protein sequence ID" value="WNY26194.1"/>
    <property type="molecule type" value="Genomic_DNA"/>
</dbReference>
<dbReference type="Proteomes" id="UP001303587">
    <property type="component" value="Chromosome"/>
</dbReference>
<sequence>MPIYPNVKEELELLYDGRCTVYSSESVPDKNGGETFTEKLLYENIACRRSSRSVVQAGDGTTASVQQVILLLIGAEYNIPPGSKIVITQFGKTETFTNSGEPDFHQSHQEIVLQLIDTKA</sequence>
<evidence type="ECO:0000313" key="1">
    <source>
        <dbReference type="EMBL" id="WNY26194.1"/>
    </source>
</evidence>
<reference evidence="1 2" key="1">
    <citation type="submission" date="2023-07" db="EMBL/GenBank/DDBJ databases">
        <title>Closed genoem sequence of Methanosarcinaceae archaeon Ac7.</title>
        <authorList>
            <person name="Poehlein A."/>
            <person name="Protasov E."/>
            <person name="Platt K."/>
            <person name="Reeh H."/>
            <person name="Daniel R."/>
            <person name="Brune A."/>
        </authorList>
    </citation>
    <scope>NUCLEOTIDE SEQUENCE [LARGE SCALE GENOMIC DNA]</scope>
    <source>
        <strain evidence="1 2">Ac7</strain>
    </source>
</reference>
<keyword evidence="2" id="KW-1185">Reference proteome</keyword>
<gene>
    <name evidence="1" type="ORF">MsAc7_17670</name>
</gene>
<evidence type="ECO:0000313" key="2">
    <source>
        <dbReference type="Proteomes" id="UP001303587"/>
    </source>
</evidence>
<accession>A0AA96ZV06</accession>
<organism evidence="1 2">
    <name type="scientific">Methanolapillus millepedarum</name>
    <dbReference type="NCBI Taxonomy" id="3028296"/>
    <lineage>
        <taxon>Archaea</taxon>
        <taxon>Methanobacteriati</taxon>
        <taxon>Methanobacteriota</taxon>
        <taxon>Stenosarchaea group</taxon>
        <taxon>Methanomicrobia</taxon>
        <taxon>Methanosarcinales</taxon>
        <taxon>Methanosarcinaceae</taxon>
        <taxon>Methanolapillus</taxon>
    </lineage>
</organism>